<dbReference type="STRING" id="52560.SAMN04488082_10738"/>
<name>A0A1I3U935_9BACT</name>
<evidence type="ECO:0000313" key="2">
    <source>
        <dbReference type="EMBL" id="SFJ78366.1"/>
    </source>
</evidence>
<keyword evidence="1" id="KW-0472">Membrane</keyword>
<dbReference type="PANTHER" id="PTHR38139">
    <property type="entry name" value="GATE DOMAIN-CONTAINING PROTEIN"/>
    <property type="match status" value="1"/>
</dbReference>
<dbReference type="RefSeq" id="WP_092374196.1">
    <property type="nucleotide sequence ID" value="NZ_FORX01000007.1"/>
</dbReference>
<feature type="transmembrane region" description="Helical" evidence="1">
    <location>
        <begin position="183"/>
        <end position="205"/>
    </location>
</feature>
<gene>
    <name evidence="2" type="ORF">SAMN04488082_10738</name>
</gene>
<evidence type="ECO:0000256" key="1">
    <source>
        <dbReference type="SAM" id="Phobius"/>
    </source>
</evidence>
<accession>A0A1I3U935</accession>
<dbReference type="OrthoDB" id="5453678at2"/>
<protein>
    <recommendedName>
        <fullName evidence="4">Nucleoside recognition</fullName>
    </recommendedName>
</protein>
<proteinExistence type="predicted"/>
<evidence type="ECO:0000313" key="3">
    <source>
        <dbReference type="Proteomes" id="UP000198635"/>
    </source>
</evidence>
<feature type="transmembrane region" description="Helical" evidence="1">
    <location>
        <begin position="289"/>
        <end position="315"/>
    </location>
</feature>
<dbReference type="EMBL" id="FORX01000007">
    <property type="protein sequence ID" value="SFJ78366.1"/>
    <property type="molecule type" value="Genomic_DNA"/>
</dbReference>
<evidence type="ECO:0008006" key="4">
    <source>
        <dbReference type="Google" id="ProtNLM"/>
    </source>
</evidence>
<feature type="transmembrane region" description="Helical" evidence="1">
    <location>
        <begin position="121"/>
        <end position="141"/>
    </location>
</feature>
<feature type="transmembrane region" description="Helical" evidence="1">
    <location>
        <begin position="225"/>
        <end position="247"/>
    </location>
</feature>
<organism evidence="2 3">
    <name type="scientific">Desulfomicrobium apsheronum</name>
    <dbReference type="NCBI Taxonomy" id="52560"/>
    <lineage>
        <taxon>Bacteria</taxon>
        <taxon>Pseudomonadati</taxon>
        <taxon>Thermodesulfobacteriota</taxon>
        <taxon>Desulfovibrionia</taxon>
        <taxon>Desulfovibrionales</taxon>
        <taxon>Desulfomicrobiaceae</taxon>
        <taxon>Desulfomicrobium</taxon>
    </lineage>
</organism>
<keyword evidence="1" id="KW-0812">Transmembrane</keyword>
<feature type="transmembrane region" description="Helical" evidence="1">
    <location>
        <begin position="93"/>
        <end position="115"/>
    </location>
</feature>
<keyword evidence="1" id="KW-1133">Transmembrane helix</keyword>
<keyword evidence="3" id="KW-1185">Reference proteome</keyword>
<feature type="transmembrane region" description="Helical" evidence="1">
    <location>
        <begin position="6"/>
        <end position="31"/>
    </location>
</feature>
<reference evidence="3" key="1">
    <citation type="submission" date="2016-10" db="EMBL/GenBank/DDBJ databases">
        <authorList>
            <person name="Varghese N."/>
            <person name="Submissions S."/>
        </authorList>
    </citation>
    <scope>NUCLEOTIDE SEQUENCE [LARGE SCALE GENOMIC DNA]</scope>
    <source>
        <strain evidence="3">DSM 5918</strain>
    </source>
</reference>
<dbReference type="AlphaFoldDB" id="A0A1I3U935"/>
<sequence>MSAAELWAQILWPLCKLIGLVSVGLFVGNLIEAMHWTRFMARLANPLTRIGRMCEISAASFSVAFVSGVTANTMLAEAYDQGRLSRRELILTNLFNSLPTYFLHLPSMIFITVPILKSAAVVYLGITVGAALLRTVLILFVGRMLLTGLDRCHAMDMPAQEKLVARQVLQKTWNRFRRRIKKIVMITAPIYVGVHFMNKLGMFSVVEHFLAEHMSSMSWLHPKAMGIIVFQLAAEFSAGMAAAGALLDAGSMSVRDVVIALIVGNVLSSPMRAFRHQFPYYAGIFKPKLALELIICSQGFRVTSLIFCGAVYYWMS</sequence>
<dbReference type="PANTHER" id="PTHR38139:SF1">
    <property type="entry name" value="NUCLEOSIDE TRANSPORTER_FEOB GTPASE GATE DOMAIN-CONTAINING PROTEIN"/>
    <property type="match status" value="1"/>
</dbReference>
<dbReference type="InterPro" id="IPR038880">
    <property type="entry name" value="MJ0871-like"/>
</dbReference>
<dbReference type="Proteomes" id="UP000198635">
    <property type="component" value="Unassembled WGS sequence"/>
</dbReference>